<evidence type="ECO:0000313" key="1">
    <source>
        <dbReference type="EMBL" id="EEQ55911.1"/>
    </source>
</evidence>
<accession>C5ED17</accession>
<reference evidence="1" key="1">
    <citation type="submission" date="2008-08" db="EMBL/GenBank/DDBJ databases">
        <title>Annotation of Bifidobacterium longum subsp. infantis CCUG 52486.</title>
        <authorList>
            <consortium name="The Broad Institute Genome Sequencing Platform"/>
            <person name="Gougoulias C."/>
            <person name="Tuohy K.M."/>
            <person name="Gibson G.R."/>
            <person name="Ward D."/>
            <person name="Mehta T."/>
            <person name="Young S."/>
            <person name="Jaffe D."/>
            <person name="Gnerre S."/>
            <person name="Berlin A."/>
            <person name="Heiman D."/>
            <person name="Hepburn T."/>
            <person name="Shea T."/>
            <person name="Sykes S."/>
            <person name="Alvarado L."/>
            <person name="Kodira C."/>
            <person name="Borodovsky M."/>
            <person name="Lander E."/>
            <person name="Galagan J."/>
            <person name="Nusbaum C."/>
            <person name="Birren B."/>
        </authorList>
    </citation>
    <scope>NUCLEOTIDE SEQUENCE [LARGE SCALE GENOMIC DNA]</scope>
    <source>
        <strain evidence="1">CCUG 52486</strain>
    </source>
</reference>
<organism evidence="1">
    <name type="scientific">Bifidobacterium longum subsp. infantis CCUG 52486</name>
    <dbReference type="NCBI Taxonomy" id="537937"/>
    <lineage>
        <taxon>Bacteria</taxon>
        <taxon>Bacillati</taxon>
        <taxon>Actinomycetota</taxon>
        <taxon>Actinomycetes</taxon>
        <taxon>Bifidobacteriales</taxon>
        <taxon>Bifidobacteriaceae</taxon>
        <taxon>Bifidobacterium</taxon>
    </lineage>
</organism>
<name>C5ED17_BIFLI</name>
<proteinExistence type="predicted"/>
<sequence>MAKNRRFMAPQRAIERVRASHFSAADDFVRDSAIQSGAPGEGNGRGAADCCLSAMGLYETQCEASYSEAQPSTKAVLTASHLPVPCAYSSSAWPTLFFHSSDGIMVKFQETWVLPDF</sequence>
<dbReference type="EMBL" id="DS990242">
    <property type="protein sequence ID" value="EEQ55911.1"/>
    <property type="molecule type" value="Genomic_DNA"/>
</dbReference>
<dbReference type="Proteomes" id="UP000005084">
    <property type="component" value="Unassembled WGS sequence"/>
</dbReference>
<gene>
    <name evidence="1" type="ORF">BLIG_02040</name>
</gene>
<protein>
    <submittedName>
        <fullName evidence="1">Uncharacterized protein</fullName>
    </submittedName>
</protein>
<dbReference type="HOGENOM" id="CLU_2080170_0_0_11"/>
<dbReference type="AlphaFoldDB" id="C5ED17"/>